<name>A0ABN7WBI3_GIGMA</name>
<dbReference type="EMBL" id="CAJVQB010035779">
    <property type="protein sequence ID" value="CAG8823038.1"/>
    <property type="molecule type" value="Genomic_DNA"/>
</dbReference>
<organism evidence="1 2">
    <name type="scientific">Gigaspora margarita</name>
    <dbReference type="NCBI Taxonomy" id="4874"/>
    <lineage>
        <taxon>Eukaryota</taxon>
        <taxon>Fungi</taxon>
        <taxon>Fungi incertae sedis</taxon>
        <taxon>Mucoromycota</taxon>
        <taxon>Glomeromycotina</taxon>
        <taxon>Glomeromycetes</taxon>
        <taxon>Diversisporales</taxon>
        <taxon>Gigasporaceae</taxon>
        <taxon>Gigaspora</taxon>
    </lineage>
</organism>
<protein>
    <submittedName>
        <fullName evidence="1">3105_t:CDS:1</fullName>
    </submittedName>
</protein>
<sequence>MPKLCVKPKKIRHEETEKTLSDKFSDDHDTENVILSSGESIIEGTESSSIISYISSNEKPGKACDENLDNYQPSYRPLADILDILEEASIDYDESDLDSIYDSRNDEQLFDDMEVLTDSDESNTIEVDDVLEDMFSDFEGFEREYDLNYNYKQNARYYQQMEERFVEIESQGLKADMKWLAVKYRLVKPGLLRMLQWNRHIQTPQNTYYSMAGKARILLEAT</sequence>
<comment type="caution">
    <text evidence="1">The sequence shown here is derived from an EMBL/GenBank/DDBJ whole genome shotgun (WGS) entry which is preliminary data.</text>
</comment>
<feature type="non-terminal residue" evidence="1">
    <location>
        <position position="222"/>
    </location>
</feature>
<dbReference type="Proteomes" id="UP000789901">
    <property type="component" value="Unassembled WGS sequence"/>
</dbReference>
<gene>
    <name evidence="1" type="ORF">GMARGA_LOCUS28235</name>
</gene>
<evidence type="ECO:0000313" key="1">
    <source>
        <dbReference type="EMBL" id="CAG8823038.1"/>
    </source>
</evidence>
<keyword evidence="2" id="KW-1185">Reference proteome</keyword>
<reference evidence="1 2" key="1">
    <citation type="submission" date="2021-06" db="EMBL/GenBank/DDBJ databases">
        <authorList>
            <person name="Kallberg Y."/>
            <person name="Tangrot J."/>
            <person name="Rosling A."/>
        </authorList>
    </citation>
    <scope>NUCLEOTIDE SEQUENCE [LARGE SCALE GENOMIC DNA]</scope>
    <source>
        <strain evidence="1 2">120-4 pot B 10/14</strain>
    </source>
</reference>
<accession>A0ABN7WBI3</accession>
<evidence type="ECO:0000313" key="2">
    <source>
        <dbReference type="Proteomes" id="UP000789901"/>
    </source>
</evidence>
<proteinExistence type="predicted"/>